<proteinExistence type="predicted"/>
<name>A0A0C9VLK1_SPHS4</name>
<dbReference type="EMBL" id="KN837128">
    <property type="protein sequence ID" value="KIJ42637.1"/>
    <property type="molecule type" value="Genomic_DNA"/>
</dbReference>
<accession>A0A0C9VLK1</accession>
<feature type="compositionally biased region" description="Basic and acidic residues" evidence="1">
    <location>
        <begin position="29"/>
        <end position="38"/>
    </location>
</feature>
<gene>
    <name evidence="2" type="ORF">M422DRAFT_254082</name>
</gene>
<organism evidence="2 3">
    <name type="scientific">Sphaerobolus stellatus (strain SS14)</name>
    <dbReference type="NCBI Taxonomy" id="990650"/>
    <lineage>
        <taxon>Eukaryota</taxon>
        <taxon>Fungi</taxon>
        <taxon>Dikarya</taxon>
        <taxon>Basidiomycota</taxon>
        <taxon>Agaricomycotina</taxon>
        <taxon>Agaricomycetes</taxon>
        <taxon>Phallomycetidae</taxon>
        <taxon>Geastrales</taxon>
        <taxon>Sphaerobolaceae</taxon>
        <taxon>Sphaerobolus</taxon>
    </lineage>
</organism>
<dbReference type="Proteomes" id="UP000054279">
    <property type="component" value="Unassembled WGS sequence"/>
</dbReference>
<feature type="region of interest" description="Disordered" evidence="1">
    <location>
        <begin position="29"/>
        <end position="77"/>
    </location>
</feature>
<dbReference type="HOGENOM" id="CLU_1416009_0_0_1"/>
<evidence type="ECO:0000313" key="2">
    <source>
        <dbReference type="EMBL" id="KIJ42637.1"/>
    </source>
</evidence>
<keyword evidence="3" id="KW-1185">Reference proteome</keyword>
<protein>
    <submittedName>
        <fullName evidence="2">Uncharacterized protein</fullName>
    </submittedName>
</protein>
<reference evidence="2 3" key="1">
    <citation type="submission" date="2014-06" db="EMBL/GenBank/DDBJ databases">
        <title>Evolutionary Origins and Diversification of the Mycorrhizal Mutualists.</title>
        <authorList>
            <consortium name="DOE Joint Genome Institute"/>
            <consortium name="Mycorrhizal Genomics Consortium"/>
            <person name="Kohler A."/>
            <person name="Kuo A."/>
            <person name="Nagy L.G."/>
            <person name="Floudas D."/>
            <person name="Copeland A."/>
            <person name="Barry K.W."/>
            <person name="Cichocki N."/>
            <person name="Veneault-Fourrey C."/>
            <person name="LaButti K."/>
            <person name="Lindquist E.A."/>
            <person name="Lipzen A."/>
            <person name="Lundell T."/>
            <person name="Morin E."/>
            <person name="Murat C."/>
            <person name="Riley R."/>
            <person name="Ohm R."/>
            <person name="Sun H."/>
            <person name="Tunlid A."/>
            <person name="Henrissat B."/>
            <person name="Grigoriev I.V."/>
            <person name="Hibbett D.S."/>
            <person name="Martin F."/>
        </authorList>
    </citation>
    <scope>NUCLEOTIDE SEQUENCE [LARGE SCALE GENOMIC DNA]</scope>
    <source>
        <strain evidence="2 3">SS14</strain>
    </source>
</reference>
<evidence type="ECO:0000256" key="1">
    <source>
        <dbReference type="SAM" id="MobiDB-lite"/>
    </source>
</evidence>
<dbReference type="AlphaFoldDB" id="A0A0C9VLK1"/>
<evidence type="ECO:0000313" key="3">
    <source>
        <dbReference type="Proteomes" id="UP000054279"/>
    </source>
</evidence>
<sequence length="192" mass="21434">MDLNSLHDRLIIAESEGMLTTQVVPLPTFEERRPHPQLDGDFDDYLGDGDKSIYGGEEDQVERRDDIESKLSNTEGEPEWTPIIHTLSSATRVCVFQSIYEEHAVPEGKLQISYLPYEIRPFMAVETVYTATSANGHLTNRKGSFAIKVGKRSASFSLSSPLGGQKNLPVFPEALYLVRCGYAGWKYCGTAR</sequence>